<evidence type="ECO:0000256" key="1">
    <source>
        <dbReference type="ARBA" id="ARBA00022679"/>
    </source>
</evidence>
<evidence type="ECO:0000256" key="2">
    <source>
        <dbReference type="ARBA" id="ARBA00023315"/>
    </source>
</evidence>
<dbReference type="AlphaFoldDB" id="A0A835KJE5"/>
<evidence type="ECO:0000313" key="3">
    <source>
        <dbReference type="EMBL" id="KAF8732854.1"/>
    </source>
</evidence>
<dbReference type="InterPro" id="IPR051504">
    <property type="entry name" value="Plant_metabolite_acyltrans"/>
</dbReference>
<sequence>MGSRVRALSVTHVRPTETTNTDDHTIKLSLFDTLFIALTPIRRLFFYHADDLPPFPVLVHTLRSSLAATLAVFPPLAGKVAVSGEDDVVIDCSPSTISHGGVRFVEAEYAGDLRRLAAAAEHDAEAYAQLAPALDVGKLPAPALAVQVTRGADGGGGTGAGAVVVGVSMNHVVADGQALWEFIRAWAAAARGGKSTAAGVTTPTFDRAAINRYPGAEEVARKFLRVFAPALPTVNTFPEPDNTIQGRRTYLLSASQIQSLKHCISQHSDTIPAAVKPPPTSTYAAVASLVWTSAVHAKNSLNHAGDDAYLVPVDLRRHLGSTIDERYFGNCVAPCYAVAAIGDLRDDGAGLARAAAAIVAGVRAGVRDDDPLGGAERWVERFMAVPKERLTHTGSSNRFMAYEVDFGWGRPSRVEELMSLFVRELVLLLGAGDGCVQVTVAMDHKIMEGFEANLFRVSSV</sequence>
<dbReference type="PANTHER" id="PTHR31625">
    <property type="match status" value="1"/>
</dbReference>
<reference evidence="3" key="1">
    <citation type="submission" date="2020-07" db="EMBL/GenBank/DDBJ databases">
        <title>Genome sequence and genetic diversity analysis of an under-domesticated orphan crop, white fonio (Digitaria exilis).</title>
        <authorList>
            <person name="Bennetzen J.L."/>
            <person name="Chen S."/>
            <person name="Ma X."/>
            <person name="Wang X."/>
            <person name="Yssel A.E.J."/>
            <person name="Chaluvadi S.R."/>
            <person name="Johnson M."/>
            <person name="Gangashetty P."/>
            <person name="Hamidou F."/>
            <person name="Sanogo M.D."/>
            <person name="Zwaenepoel A."/>
            <person name="Wallace J."/>
            <person name="Van De Peer Y."/>
            <person name="Van Deynze A."/>
        </authorList>
    </citation>
    <scope>NUCLEOTIDE SEQUENCE</scope>
    <source>
        <tissue evidence="3">Leaves</tissue>
    </source>
</reference>
<accession>A0A835KJE5</accession>
<name>A0A835KJE5_9POAL</name>
<dbReference type="Pfam" id="PF02458">
    <property type="entry name" value="Transferase"/>
    <property type="match status" value="1"/>
</dbReference>
<proteinExistence type="predicted"/>
<organism evidence="3 4">
    <name type="scientific">Digitaria exilis</name>
    <dbReference type="NCBI Taxonomy" id="1010633"/>
    <lineage>
        <taxon>Eukaryota</taxon>
        <taxon>Viridiplantae</taxon>
        <taxon>Streptophyta</taxon>
        <taxon>Embryophyta</taxon>
        <taxon>Tracheophyta</taxon>
        <taxon>Spermatophyta</taxon>
        <taxon>Magnoliopsida</taxon>
        <taxon>Liliopsida</taxon>
        <taxon>Poales</taxon>
        <taxon>Poaceae</taxon>
        <taxon>PACMAD clade</taxon>
        <taxon>Panicoideae</taxon>
        <taxon>Panicodae</taxon>
        <taxon>Paniceae</taxon>
        <taxon>Anthephorinae</taxon>
        <taxon>Digitaria</taxon>
    </lineage>
</organism>
<keyword evidence="4" id="KW-1185">Reference proteome</keyword>
<dbReference type="InterPro" id="IPR023213">
    <property type="entry name" value="CAT-like_dom_sf"/>
</dbReference>
<dbReference type="EMBL" id="JACEFO010001603">
    <property type="protein sequence ID" value="KAF8732854.1"/>
    <property type="molecule type" value="Genomic_DNA"/>
</dbReference>
<dbReference type="OrthoDB" id="1862401at2759"/>
<keyword evidence="1" id="KW-0808">Transferase</keyword>
<dbReference type="Gene3D" id="3.30.559.10">
    <property type="entry name" value="Chloramphenicol acetyltransferase-like domain"/>
    <property type="match status" value="2"/>
</dbReference>
<keyword evidence="2" id="KW-0012">Acyltransferase</keyword>
<evidence type="ECO:0000313" key="4">
    <source>
        <dbReference type="Proteomes" id="UP000636709"/>
    </source>
</evidence>
<dbReference type="Proteomes" id="UP000636709">
    <property type="component" value="Unassembled WGS sequence"/>
</dbReference>
<gene>
    <name evidence="3" type="ORF">HU200_015201</name>
</gene>
<dbReference type="GO" id="GO:0016747">
    <property type="term" value="F:acyltransferase activity, transferring groups other than amino-acyl groups"/>
    <property type="evidence" value="ECO:0007669"/>
    <property type="project" value="UniProtKB-ARBA"/>
</dbReference>
<comment type="caution">
    <text evidence="3">The sequence shown here is derived from an EMBL/GenBank/DDBJ whole genome shotgun (WGS) entry which is preliminary data.</text>
</comment>
<protein>
    <submittedName>
        <fullName evidence="3">Uncharacterized protein</fullName>
    </submittedName>
</protein>